<evidence type="ECO:0000313" key="12">
    <source>
        <dbReference type="Proteomes" id="UP000242699"/>
    </source>
</evidence>
<dbReference type="GO" id="GO:0046983">
    <property type="term" value="F:protein dimerization activity"/>
    <property type="evidence" value="ECO:0007669"/>
    <property type="project" value="InterPro"/>
</dbReference>
<dbReference type="Gene3D" id="3.50.50.60">
    <property type="entry name" value="FAD/NAD(P)-binding domain"/>
    <property type="match status" value="2"/>
</dbReference>
<comment type="caution">
    <text evidence="11">The sequence shown here is derived from an EMBL/GenBank/DDBJ whole genome shotgun (WGS) entry which is preliminary data.</text>
</comment>
<evidence type="ECO:0000256" key="3">
    <source>
        <dbReference type="ARBA" id="ARBA00022703"/>
    </source>
</evidence>
<reference evidence="11 12" key="1">
    <citation type="journal article" date="2014" name="BMC Genomics">
        <title>Comparison of environmental and isolate Sulfobacillus genomes reveals diverse carbon, sulfur, nitrogen, and hydrogen metabolisms.</title>
        <authorList>
            <person name="Justice N.B."/>
            <person name="Norman A."/>
            <person name="Brown C.T."/>
            <person name="Singh A."/>
            <person name="Thomas B.C."/>
            <person name="Banfield J.F."/>
        </authorList>
    </citation>
    <scope>NUCLEOTIDE SEQUENCE [LARGE SCALE GENOMIC DNA]</scope>
    <source>
        <strain evidence="11">AMDSBA1</strain>
    </source>
</reference>
<dbReference type="InterPro" id="IPR050446">
    <property type="entry name" value="FAD-oxidoreductase/Apoptosis"/>
</dbReference>
<name>A0A2T2XBM9_9FIRM</name>
<dbReference type="GO" id="GO:0012501">
    <property type="term" value="P:programmed cell death"/>
    <property type="evidence" value="ECO:0007669"/>
    <property type="project" value="TreeGrafter"/>
</dbReference>
<dbReference type="PRINTS" id="PR00469">
    <property type="entry name" value="PNDRDTASEII"/>
</dbReference>
<evidence type="ECO:0000256" key="5">
    <source>
        <dbReference type="ARBA" id="ARBA00022946"/>
    </source>
</evidence>
<evidence type="ECO:0000313" key="11">
    <source>
        <dbReference type="EMBL" id="PSR31857.1"/>
    </source>
</evidence>
<feature type="domain" description="Mitochondrial apoptosis-inducing factor C-terminal" evidence="10">
    <location>
        <begin position="299"/>
        <end position="337"/>
    </location>
</feature>
<evidence type="ECO:0000256" key="2">
    <source>
        <dbReference type="ARBA" id="ARBA00022630"/>
    </source>
</evidence>
<keyword evidence="6" id="KW-0560">Oxidoreductase</keyword>
<evidence type="ECO:0000256" key="6">
    <source>
        <dbReference type="ARBA" id="ARBA00023002"/>
    </source>
</evidence>
<accession>A0A2T2XBM9</accession>
<dbReference type="GO" id="GO:0033108">
    <property type="term" value="P:mitochondrial respiratory chain complex assembly"/>
    <property type="evidence" value="ECO:0007669"/>
    <property type="project" value="TreeGrafter"/>
</dbReference>
<dbReference type="Proteomes" id="UP000242699">
    <property type="component" value="Unassembled WGS sequence"/>
</dbReference>
<dbReference type="GO" id="GO:0005737">
    <property type="term" value="C:cytoplasm"/>
    <property type="evidence" value="ECO:0007669"/>
    <property type="project" value="TreeGrafter"/>
</dbReference>
<evidence type="ECO:0000256" key="4">
    <source>
        <dbReference type="ARBA" id="ARBA00022827"/>
    </source>
</evidence>
<dbReference type="SMART" id="SM01353">
    <property type="entry name" value="AIF_C"/>
    <property type="match status" value="1"/>
</dbReference>
<dbReference type="PRINTS" id="PR00368">
    <property type="entry name" value="FADPNR"/>
</dbReference>
<dbReference type="Gene3D" id="3.30.390.30">
    <property type="match status" value="1"/>
</dbReference>
<proteinExistence type="predicted"/>
<evidence type="ECO:0000256" key="7">
    <source>
        <dbReference type="ARBA" id="ARBA00023027"/>
    </source>
</evidence>
<evidence type="ECO:0000256" key="1">
    <source>
        <dbReference type="ARBA" id="ARBA00001974"/>
    </source>
</evidence>
<keyword evidence="7" id="KW-0520">NAD</keyword>
<dbReference type="PANTHER" id="PTHR43557:SF4">
    <property type="entry name" value="APOPTOSIS-INDUCING FACTOR 1, MITOCHONDRIAL"/>
    <property type="match status" value="1"/>
</dbReference>
<dbReference type="EMBL" id="PXYT01000001">
    <property type="protein sequence ID" value="PSR31857.1"/>
    <property type="molecule type" value="Genomic_DNA"/>
</dbReference>
<dbReference type="InterPro" id="IPR029324">
    <property type="entry name" value="AIF_C"/>
</dbReference>
<evidence type="ECO:0000259" key="10">
    <source>
        <dbReference type="Pfam" id="PF14721"/>
    </source>
</evidence>
<dbReference type="InterPro" id="IPR036188">
    <property type="entry name" value="FAD/NAD-bd_sf"/>
</dbReference>
<sequence length="396" mass="44805">MEHYDYLIIGGGMASLSAVQGIRRRDRQGTVAIFSNERYPVYNRPPLSKKLWAGEPFESVWMRPDTRDLHVVERLTTTVSSINPRDKTITDEYGNISHYTKLLLAIGGKPVELPFHDVPILYFRTLDDYFSLRRLADTKTKFLVIGGGFIGSEIAAALSINQKEVSVIYPEPHLVDRFFPEDLKRIIDAKYVENHVQLLANDALQSLTRDGDTISAVTRSGKTLNVEAVVAGIGIRPNTELAHAAGLQINDGIVVNEYLQTSEPDIYAAGDVASFRYPYPDQRSRVEHEDNALVQGRWAGENMAGANKIYTHLPFFYSDMFSFGYEAIGNLDYHFDIFADWVNVGEEGVLYYLHNKKVVGILNWNVWDGIPKARRIIEEQKSYDDPQELKGKIRNA</sequence>
<gene>
    <name evidence="11" type="ORF">C7B43_01145</name>
</gene>
<dbReference type="SUPFAM" id="SSF51905">
    <property type="entry name" value="FAD/NAD(P)-binding domain"/>
    <property type="match status" value="1"/>
</dbReference>
<keyword evidence="4" id="KW-0274">FAD</keyword>
<feature type="domain" description="Mitochondrial apoptosis-inducing factor C-terminal" evidence="10">
    <location>
        <begin position="346"/>
        <end position="379"/>
    </location>
</feature>
<keyword evidence="2" id="KW-0285">Flavoprotein</keyword>
<organism evidence="11 12">
    <name type="scientific">Sulfobacillus benefaciens</name>
    <dbReference type="NCBI Taxonomy" id="453960"/>
    <lineage>
        <taxon>Bacteria</taxon>
        <taxon>Bacillati</taxon>
        <taxon>Bacillota</taxon>
        <taxon>Clostridia</taxon>
        <taxon>Eubacteriales</taxon>
        <taxon>Clostridiales Family XVII. Incertae Sedis</taxon>
        <taxon>Sulfobacillus</taxon>
    </lineage>
</organism>
<evidence type="ECO:0000256" key="8">
    <source>
        <dbReference type="ARBA" id="ARBA00047786"/>
    </source>
</evidence>
<dbReference type="GO" id="GO:0016174">
    <property type="term" value="F:NAD(P)H oxidase H2O2-forming activity"/>
    <property type="evidence" value="ECO:0007669"/>
    <property type="project" value="TreeGrafter"/>
</dbReference>
<dbReference type="InterPro" id="IPR023753">
    <property type="entry name" value="FAD/NAD-binding_dom"/>
</dbReference>
<protein>
    <submittedName>
        <fullName evidence="11">Pyridine nucleotide-disulfide oxidoreductase</fullName>
    </submittedName>
</protein>
<comment type="cofactor">
    <cofactor evidence="1">
        <name>FAD</name>
        <dbReference type="ChEBI" id="CHEBI:57692"/>
    </cofactor>
</comment>
<dbReference type="Pfam" id="PF14721">
    <property type="entry name" value="AIF_C"/>
    <property type="match status" value="2"/>
</dbReference>
<evidence type="ECO:0000259" key="9">
    <source>
        <dbReference type="Pfam" id="PF07992"/>
    </source>
</evidence>
<dbReference type="GO" id="GO:0071949">
    <property type="term" value="F:FAD binding"/>
    <property type="evidence" value="ECO:0007669"/>
    <property type="project" value="TreeGrafter"/>
</dbReference>
<keyword evidence="5" id="KW-0809">Transit peptide</keyword>
<dbReference type="SUPFAM" id="SSF55424">
    <property type="entry name" value="FAD/NAD-linked reductases, dimerisation (C-terminal) domain"/>
    <property type="match status" value="1"/>
</dbReference>
<feature type="domain" description="FAD/NAD(P)-binding" evidence="9">
    <location>
        <begin position="4"/>
        <end position="296"/>
    </location>
</feature>
<comment type="catalytic activity">
    <reaction evidence="8">
        <text>A + NADH + H(+) = AH2 + NAD(+)</text>
        <dbReference type="Rhea" id="RHEA:11356"/>
        <dbReference type="ChEBI" id="CHEBI:13193"/>
        <dbReference type="ChEBI" id="CHEBI:15378"/>
        <dbReference type="ChEBI" id="CHEBI:17499"/>
        <dbReference type="ChEBI" id="CHEBI:57540"/>
        <dbReference type="ChEBI" id="CHEBI:57945"/>
    </reaction>
</comment>
<dbReference type="PANTHER" id="PTHR43557">
    <property type="entry name" value="APOPTOSIS-INDUCING FACTOR 1"/>
    <property type="match status" value="1"/>
</dbReference>
<dbReference type="Pfam" id="PF07992">
    <property type="entry name" value="Pyr_redox_2"/>
    <property type="match status" value="1"/>
</dbReference>
<dbReference type="AlphaFoldDB" id="A0A2T2XBM9"/>
<dbReference type="InterPro" id="IPR016156">
    <property type="entry name" value="FAD/NAD-linked_Rdtase_dimer_sf"/>
</dbReference>
<keyword evidence="3" id="KW-0053">Apoptosis</keyword>